<feature type="transmembrane region" description="Helical" evidence="6">
    <location>
        <begin position="413"/>
        <end position="434"/>
    </location>
</feature>
<dbReference type="Gene3D" id="1.20.1250.20">
    <property type="entry name" value="MFS general substrate transporter like domains"/>
    <property type="match status" value="1"/>
</dbReference>
<dbReference type="PANTHER" id="PTHR24064">
    <property type="entry name" value="SOLUTE CARRIER FAMILY 22 MEMBER"/>
    <property type="match status" value="1"/>
</dbReference>
<keyword evidence="8" id="KW-1185">Reference proteome</keyword>
<evidence type="ECO:0000256" key="4">
    <source>
        <dbReference type="ARBA" id="ARBA00023136"/>
    </source>
</evidence>
<dbReference type="Pfam" id="PF00083">
    <property type="entry name" value="Sugar_tr"/>
    <property type="match status" value="1"/>
</dbReference>
<feature type="transmembrane region" description="Helical" evidence="6">
    <location>
        <begin position="446"/>
        <end position="467"/>
    </location>
</feature>
<proteinExistence type="predicted"/>
<evidence type="ECO:0000256" key="5">
    <source>
        <dbReference type="SAM" id="MobiDB-lite"/>
    </source>
</evidence>
<evidence type="ECO:0008006" key="9">
    <source>
        <dbReference type="Google" id="ProtNLM"/>
    </source>
</evidence>
<accession>A0A5E4Q1E8</accession>
<dbReference type="GO" id="GO:0016020">
    <property type="term" value="C:membrane"/>
    <property type="evidence" value="ECO:0007669"/>
    <property type="project" value="UniProtKB-SubCell"/>
</dbReference>
<organism evidence="7 8">
    <name type="scientific">Leptidea sinapis</name>
    <dbReference type="NCBI Taxonomy" id="189913"/>
    <lineage>
        <taxon>Eukaryota</taxon>
        <taxon>Metazoa</taxon>
        <taxon>Ecdysozoa</taxon>
        <taxon>Arthropoda</taxon>
        <taxon>Hexapoda</taxon>
        <taxon>Insecta</taxon>
        <taxon>Pterygota</taxon>
        <taxon>Neoptera</taxon>
        <taxon>Endopterygota</taxon>
        <taxon>Lepidoptera</taxon>
        <taxon>Glossata</taxon>
        <taxon>Ditrysia</taxon>
        <taxon>Papilionoidea</taxon>
        <taxon>Pieridae</taxon>
        <taxon>Dismorphiinae</taxon>
        <taxon>Leptidea</taxon>
    </lineage>
</organism>
<evidence type="ECO:0000256" key="6">
    <source>
        <dbReference type="SAM" id="Phobius"/>
    </source>
</evidence>
<evidence type="ECO:0000256" key="3">
    <source>
        <dbReference type="ARBA" id="ARBA00022989"/>
    </source>
</evidence>
<gene>
    <name evidence="7" type="ORF">LSINAPIS_LOCUS3833</name>
</gene>
<keyword evidence="2 6" id="KW-0812">Transmembrane</keyword>
<dbReference type="GO" id="GO:0022857">
    <property type="term" value="F:transmembrane transporter activity"/>
    <property type="evidence" value="ECO:0007669"/>
    <property type="project" value="InterPro"/>
</dbReference>
<feature type="transmembrane region" description="Helical" evidence="6">
    <location>
        <begin position="499"/>
        <end position="520"/>
    </location>
</feature>
<evidence type="ECO:0000256" key="1">
    <source>
        <dbReference type="ARBA" id="ARBA00004141"/>
    </source>
</evidence>
<comment type="subcellular location">
    <subcellularLocation>
        <location evidence="1">Membrane</location>
        <topology evidence="1">Multi-pass membrane protein</topology>
    </subcellularLocation>
</comment>
<dbReference type="SUPFAM" id="SSF103473">
    <property type="entry name" value="MFS general substrate transporter"/>
    <property type="match status" value="1"/>
</dbReference>
<sequence length="672" mass="72931">MRVTRRLLSVSADNMQVSFEYKNPRALSIPAVMPKQAHVCESGDAAVALEDVNNGGDSDDSGVKGEEPQGGGGSGDAGSAMEAVLAQLGPFGVYQRYVLFMLLLPNLLSPMYSLNYVFTADLAAQRFGVPRMTPHDKITGKSPIGCAMGPSTILTKLEEDILERCFGAVHESQFENQTVRDLLPADSCRRYRPLQPEHNSCQREHFHPNETLPCDQFLYENQDTIFAEFDLACQEWKRTLVGTVRNAALPLALLLTGYISDGWGRRTAFCIFSGFAGALGLLKSFTPNYELYVTVEFFEAALGYVVELARPSLRAPFACATGVAYGMGGVLFAWIASRLQTWRALLRAVHTPALLLPLYWLLLDESARWLQVTGRTQRAAAVIIKAASWNKSANESGGDDRGGWLSVLRSRVLMLRLATCSFCWVAAAFVYYGLTINSVALSGNKYTNFALNMAMEIVASLLIMMALERIGRRLSIGTAFLLCGVTSISPFYLSDPDALNGMYFAGKLAVTLAFNSLYVFTAEMFPTSARSSALAAASLVGRLGSILAPQTPLLSTTVQAILYGVVSLFAAAAVALVPETRRSPLPQNASGAAQMGAARVAKRRTTTAPTPPPAPALTRITPRRQPHVASATPATPVDSAQATITHWIQKESEVREQTTIEMRELINNTIEG</sequence>
<dbReference type="AlphaFoldDB" id="A0A5E4Q1E8"/>
<keyword evidence="4 6" id="KW-0472">Membrane</keyword>
<dbReference type="InterPro" id="IPR005828">
    <property type="entry name" value="MFS_sugar_transport-like"/>
</dbReference>
<feature type="non-terminal residue" evidence="7">
    <location>
        <position position="672"/>
    </location>
</feature>
<keyword evidence="3 6" id="KW-1133">Transmembrane helix</keyword>
<name>A0A5E4Q1E8_9NEOP</name>
<evidence type="ECO:0000256" key="2">
    <source>
        <dbReference type="ARBA" id="ARBA00022692"/>
    </source>
</evidence>
<dbReference type="InterPro" id="IPR036259">
    <property type="entry name" value="MFS_trans_sf"/>
</dbReference>
<feature type="region of interest" description="Disordered" evidence="5">
    <location>
        <begin position="603"/>
        <end position="636"/>
    </location>
</feature>
<reference evidence="7 8" key="1">
    <citation type="submission" date="2017-07" db="EMBL/GenBank/DDBJ databases">
        <authorList>
            <person name="Talla V."/>
            <person name="Backstrom N."/>
        </authorList>
    </citation>
    <scope>NUCLEOTIDE SEQUENCE [LARGE SCALE GENOMIC DNA]</scope>
</reference>
<dbReference type="Proteomes" id="UP000324832">
    <property type="component" value="Unassembled WGS sequence"/>
</dbReference>
<feature type="transmembrane region" description="Helical" evidence="6">
    <location>
        <begin position="560"/>
        <end position="577"/>
    </location>
</feature>
<feature type="transmembrane region" description="Helical" evidence="6">
    <location>
        <begin position="316"/>
        <end position="336"/>
    </location>
</feature>
<evidence type="ECO:0000313" key="7">
    <source>
        <dbReference type="EMBL" id="VVC91064.1"/>
    </source>
</evidence>
<feature type="region of interest" description="Disordered" evidence="5">
    <location>
        <begin position="50"/>
        <end position="78"/>
    </location>
</feature>
<feature type="transmembrane region" description="Helical" evidence="6">
    <location>
        <begin position="474"/>
        <end position="493"/>
    </location>
</feature>
<evidence type="ECO:0000313" key="8">
    <source>
        <dbReference type="Proteomes" id="UP000324832"/>
    </source>
</evidence>
<dbReference type="EMBL" id="FZQP02000959">
    <property type="protein sequence ID" value="VVC91064.1"/>
    <property type="molecule type" value="Genomic_DNA"/>
</dbReference>
<protein>
    <recommendedName>
        <fullName evidence="9">Major facilitator superfamily (MFS) profile domain-containing protein</fullName>
    </recommendedName>
</protein>